<evidence type="ECO:0000313" key="2">
    <source>
        <dbReference type="Proteomes" id="UP000283655"/>
    </source>
</evidence>
<name>A0A419AR49_PECCA</name>
<proteinExistence type="predicted"/>
<dbReference type="Proteomes" id="UP000283655">
    <property type="component" value="Unassembled WGS sequence"/>
</dbReference>
<sequence>MYEIQDDSVNQALFCALTDRCILNLSGNNSAVPVILFFPRSQSNTREKRASIERSQQLENIAYQKYLADNCHIRTKTNQGVVVGDNILATGEMVRNPIRAAAEKLYRYGMGGHEMPEWLVRFTEGVNMGCDIVLGMMSMGAWPIIKYSSAKALSVSGHAINGDITCLKNEFSAEELARLLFDTEVGITDRYAFHSFPVRPTRPIHPNPSELKNVRPFVPDGLFVHENAANNLNTVKYMTINHQGKEYIIREKLPGEYWAFHPHAVKPDLIEKKIYFDAINNKIHFNSDIPDGQGLDYNIIEGKKFIQLNDENHEITWNWSNNNLEVALYKKNGETLNVPVYMEPLSKKWHLSTHNTHPAFRRKQGKIIERIRITKNDNYNYFTEKNNNPKYYGTGVIYRDQIHGDNTNYSQGKYIEMKGELVPVRSRITPEHGVSYEIYNSNFPLKKGWPIEWDGARWLFERPTSVHVSRKLKQYITPDMFDKNVDASTLSFPDHIGLRYSADNKKYIKVKSHYVEIENRDGFYFIRKNNREPVYLQVEKDKFLLENFQHCIHRLKKYGLGGINLRPSQLISDKLKISEEDAVKLLREYTFPQESTLYTEGTFALWIKNFGNVPDWAADFSKIDFSAYISRFRNGEVINNQLVRFSDSDGYFYRADSTPPEEILSSGFRTSNDYTAIKK</sequence>
<comment type="caution">
    <text evidence="1">The sequence shown here is derived from an EMBL/GenBank/DDBJ whole genome shotgun (WGS) entry which is preliminary data.</text>
</comment>
<accession>A0A419AR49</accession>
<dbReference type="AlphaFoldDB" id="A0A419AR49"/>
<evidence type="ECO:0000313" key="1">
    <source>
        <dbReference type="EMBL" id="RJL46790.1"/>
    </source>
</evidence>
<dbReference type="RefSeq" id="WP_119874886.1">
    <property type="nucleotide sequence ID" value="NZ_QZDH01000071.1"/>
</dbReference>
<reference evidence="1 2" key="1">
    <citation type="submission" date="2018-09" db="EMBL/GenBank/DDBJ databases">
        <title>Phylogenetic diversity of Pectobacterium and Dickeya strains causing blackleg disease of potato in Morocco.</title>
        <authorList>
            <person name="Oulghazi S."/>
            <person name="Moumni M."/>
            <person name="Faure D."/>
        </authorList>
    </citation>
    <scope>NUCLEOTIDE SEQUENCE [LARGE SCALE GENOMIC DNA]</scope>
    <source>
        <strain evidence="1 2">S1.15.11.2D</strain>
    </source>
</reference>
<gene>
    <name evidence="1" type="ORF">D5071_20220</name>
</gene>
<organism evidence="1 2">
    <name type="scientific">Pectobacterium carotovorum</name>
    <name type="common">Erwinia carotovora</name>
    <dbReference type="NCBI Taxonomy" id="554"/>
    <lineage>
        <taxon>Bacteria</taxon>
        <taxon>Pseudomonadati</taxon>
        <taxon>Pseudomonadota</taxon>
        <taxon>Gammaproteobacteria</taxon>
        <taxon>Enterobacterales</taxon>
        <taxon>Pectobacteriaceae</taxon>
        <taxon>Pectobacterium</taxon>
    </lineage>
</organism>
<dbReference type="EMBL" id="QZDH01000071">
    <property type="protein sequence ID" value="RJL46790.1"/>
    <property type="molecule type" value="Genomic_DNA"/>
</dbReference>
<protein>
    <submittedName>
        <fullName evidence="1">Uncharacterized protein</fullName>
    </submittedName>
</protein>